<dbReference type="EMBL" id="CP047593">
    <property type="protein sequence ID" value="QHI70862.1"/>
    <property type="molecule type" value="Genomic_DNA"/>
</dbReference>
<dbReference type="InterPro" id="IPR017968">
    <property type="entry name" value="Acylphosphatase_CS"/>
</dbReference>
<dbReference type="PANTHER" id="PTHR47268">
    <property type="entry name" value="ACYLPHOSPHATASE"/>
    <property type="match status" value="1"/>
</dbReference>
<feature type="active site" evidence="4">
    <location>
        <position position="33"/>
    </location>
</feature>
<dbReference type="InterPro" id="IPR036046">
    <property type="entry name" value="Acylphosphatase-like_dom_sf"/>
</dbReference>
<evidence type="ECO:0000256" key="4">
    <source>
        <dbReference type="PROSITE-ProRule" id="PRU00520"/>
    </source>
</evidence>
<dbReference type="InterPro" id="IPR020456">
    <property type="entry name" value="Acylphosphatase"/>
</dbReference>
<evidence type="ECO:0000259" key="6">
    <source>
        <dbReference type="PROSITE" id="PS51160"/>
    </source>
</evidence>
<dbReference type="AlphaFoldDB" id="A0A6P1M9Z2"/>
<dbReference type="GO" id="GO:0003998">
    <property type="term" value="F:acylphosphatase activity"/>
    <property type="evidence" value="ECO:0007669"/>
    <property type="project" value="UniProtKB-EC"/>
</dbReference>
<protein>
    <recommendedName>
        <fullName evidence="2 4">acylphosphatase</fullName>
        <ecNumber evidence="2 4">3.6.1.7</ecNumber>
    </recommendedName>
</protein>
<dbReference type="PROSITE" id="PS51160">
    <property type="entry name" value="ACYLPHOSPHATASE_3"/>
    <property type="match status" value="1"/>
</dbReference>
<comment type="similarity">
    <text evidence="1 5">Belongs to the acylphosphatase family.</text>
</comment>
<sequence>MTVRYEGRVQGVGFRFTCVKLAQGFEVTGWVKNEFDGSVTLVAEGEEDQLTGLLQAIRNSLLDRYITNELIRRSSATDEFETFGVRY</sequence>
<evidence type="ECO:0000313" key="8">
    <source>
        <dbReference type="Proteomes" id="UP000464954"/>
    </source>
</evidence>
<dbReference type="SUPFAM" id="SSF54975">
    <property type="entry name" value="Acylphosphatase/BLUF domain-like"/>
    <property type="match status" value="1"/>
</dbReference>
<dbReference type="PANTHER" id="PTHR47268:SF4">
    <property type="entry name" value="ACYLPHOSPHATASE"/>
    <property type="match status" value="1"/>
</dbReference>
<dbReference type="EC" id="3.6.1.7" evidence="2 4"/>
<feature type="domain" description="Acylphosphatase-like" evidence="6">
    <location>
        <begin position="1"/>
        <end position="87"/>
    </location>
</feature>
<name>A0A6P1M9Z2_9BACT</name>
<dbReference type="Pfam" id="PF00708">
    <property type="entry name" value="Acylphosphatase"/>
    <property type="match status" value="1"/>
</dbReference>
<evidence type="ECO:0000256" key="3">
    <source>
        <dbReference type="ARBA" id="ARBA00047645"/>
    </source>
</evidence>
<comment type="catalytic activity">
    <reaction evidence="3 4">
        <text>an acyl phosphate + H2O = a carboxylate + phosphate + H(+)</text>
        <dbReference type="Rhea" id="RHEA:14965"/>
        <dbReference type="ChEBI" id="CHEBI:15377"/>
        <dbReference type="ChEBI" id="CHEBI:15378"/>
        <dbReference type="ChEBI" id="CHEBI:29067"/>
        <dbReference type="ChEBI" id="CHEBI:43474"/>
        <dbReference type="ChEBI" id="CHEBI:59918"/>
        <dbReference type="EC" id="3.6.1.7"/>
    </reaction>
</comment>
<dbReference type="Proteomes" id="UP000464954">
    <property type="component" value="Chromosome"/>
</dbReference>
<organism evidence="7 8">
    <name type="scientific">Tichowtungia aerotolerans</name>
    <dbReference type="NCBI Taxonomy" id="2697043"/>
    <lineage>
        <taxon>Bacteria</taxon>
        <taxon>Pseudomonadati</taxon>
        <taxon>Kiritimatiellota</taxon>
        <taxon>Tichowtungiia</taxon>
        <taxon>Tichowtungiales</taxon>
        <taxon>Tichowtungiaceae</taxon>
        <taxon>Tichowtungia</taxon>
    </lineage>
</organism>
<proteinExistence type="inferred from homology"/>
<dbReference type="Gene3D" id="3.30.70.100">
    <property type="match status" value="1"/>
</dbReference>
<evidence type="ECO:0000256" key="1">
    <source>
        <dbReference type="ARBA" id="ARBA00005614"/>
    </source>
</evidence>
<dbReference type="PROSITE" id="PS00151">
    <property type="entry name" value="ACYLPHOSPHATASE_2"/>
    <property type="match status" value="1"/>
</dbReference>
<dbReference type="KEGG" id="taer:GT409_02805"/>
<gene>
    <name evidence="7" type="ORF">GT409_02805</name>
</gene>
<reference evidence="7 8" key="1">
    <citation type="submission" date="2020-01" db="EMBL/GenBank/DDBJ databases">
        <title>Ponticoccus aerotolerans gen. nov., sp. nov., an anaerobic bacterium and proposal of Ponticoccusceae fam. nov., Ponticoccusles ord. nov. and Ponticoccuse classis nov. in the phylum Kiritimatiellaeota.</title>
        <authorList>
            <person name="Zhou L.Y."/>
            <person name="Du Z.J."/>
        </authorList>
    </citation>
    <scope>NUCLEOTIDE SEQUENCE [LARGE SCALE GENOMIC DNA]</scope>
    <source>
        <strain evidence="7 8">S-5007</strain>
    </source>
</reference>
<keyword evidence="4" id="KW-0378">Hydrolase</keyword>
<accession>A0A6P1M9Z2</accession>
<keyword evidence="8" id="KW-1185">Reference proteome</keyword>
<evidence type="ECO:0000256" key="2">
    <source>
        <dbReference type="ARBA" id="ARBA00012150"/>
    </source>
</evidence>
<evidence type="ECO:0000256" key="5">
    <source>
        <dbReference type="RuleBase" id="RU004168"/>
    </source>
</evidence>
<dbReference type="InterPro" id="IPR001792">
    <property type="entry name" value="Acylphosphatase-like_dom"/>
</dbReference>
<feature type="active site" evidence="4">
    <location>
        <position position="15"/>
    </location>
</feature>
<evidence type="ECO:0000313" key="7">
    <source>
        <dbReference type="EMBL" id="QHI70862.1"/>
    </source>
</evidence>